<feature type="domain" description="Longin" evidence="11">
    <location>
        <begin position="1101"/>
        <end position="1165"/>
    </location>
</feature>
<dbReference type="EMBL" id="JAWRVI010000071">
    <property type="protein sequence ID" value="KAK4081876.1"/>
    <property type="molecule type" value="Genomic_DNA"/>
</dbReference>
<evidence type="ECO:0000313" key="15">
    <source>
        <dbReference type="Proteomes" id="UP001287286"/>
    </source>
</evidence>
<dbReference type="Gene3D" id="3.20.70.20">
    <property type="match status" value="1"/>
</dbReference>
<evidence type="ECO:0000256" key="3">
    <source>
        <dbReference type="ARBA" id="ARBA00022691"/>
    </source>
</evidence>
<dbReference type="SUPFAM" id="SSF102114">
    <property type="entry name" value="Radical SAM enzymes"/>
    <property type="match status" value="1"/>
</dbReference>
<dbReference type="SFLD" id="SFLDG01094">
    <property type="entry name" value="Uncharacterised_Radical_SAM_Su"/>
    <property type="match status" value="1"/>
</dbReference>
<keyword evidence="4" id="KW-0479">Metal-binding</keyword>
<dbReference type="InterPro" id="IPR011012">
    <property type="entry name" value="Longin-like_dom_sf"/>
</dbReference>
<feature type="compositionally biased region" description="Basic and acidic residues" evidence="10">
    <location>
        <begin position="1078"/>
        <end position="1088"/>
    </location>
</feature>
<dbReference type="SUPFAM" id="SSF51998">
    <property type="entry name" value="PFL-like glycyl radical enzymes"/>
    <property type="match status" value="1"/>
</dbReference>
<comment type="caution">
    <text evidence="14">The sequence shown here is derived from an EMBL/GenBank/DDBJ whole genome shotgun (WGS) entry which is preliminary data.</text>
</comment>
<feature type="compositionally biased region" description="Polar residues" evidence="10">
    <location>
        <begin position="898"/>
        <end position="910"/>
    </location>
</feature>
<feature type="domain" description="Radical SAM core" evidence="13">
    <location>
        <begin position="633"/>
        <end position="851"/>
    </location>
</feature>
<dbReference type="InterPro" id="IPR006638">
    <property type="entry name" value="Elp3/MiaA/NifB-like_rSAM"/>
</dbReference>
<name>A0ABR0BJF5_PURLI</name>
<accession>A0ABR0BJF5</accession>
<dbReference type="InterPro" id="IPR007197">
    <property type="entry name" value="rSAM"/>
</dbReference>
<sequence>MTCPSSSLAPEAVTSLVQQYLTKASWKTSENANSTYSHQGLIQYVSTHIVSEYWLNHVYSEEVRQAVRENRFHIHDLGFLSAYCSGWSIEDILLQGFGGVENKIQYEPPCHFSTALHQTVNFLFTLQGELAGAQALSNFDTYLAPFIRHDGLSYDQVYKSVQSFVFSLNVPTRSGFQAPFTNISLDVICPKNLREQPVILQGKHHAEWTYGDFQEEMDALNRAFAEVMYQGDGNGNIFSFPIPTYNLYDGFDWDSPRFEPIWAMTAKYGVPYFTNFLNSDLNPEDFRSMCCRLRLDVGQLHSRGGSLFGSVPLTGSMGVVTLNMPNLAMRSAGTKESFLAIVDETLRVARDSLETKRKVVNEHSALYPYAAHYLSAIKKRTGSYWTNHFSTIGIVGMNEALDVLFGEGIAVHREFALEVLEFIKQRLQEFQEETGNLYNLEATPAESTCYKLAQRDHEMYPHVSLPNFYTNSTMLPVDATDDLFAALDHQEPLHRTYTGGTVFHVLLGERLPSWTHARDLVRSIVTKYRIPYVSLTPTFSICKTHGHISGESHTCPKCGAECLVYSRIVGYFRPTRDWNRGKKEEFSLRKTYRYPGQASLTAEKRLCNGQLASALGELQLPIAGFIPQTFSDYPGKVQASIMFTSGCNLACPWCHNGPVVRGEADPDSPVVTPSEVLDHVTASAHKSLVVSGGEPTMHAGLVPFLRILRSHGISVKLDSNGTSPSVLRRVFAERLVDFVAMDIKAALPRYRKVAGRKVDVSLLAESISLIRESGVAHQFRTTLVPDLVDMEDLVECKRLAGGRLTVQKFRRGPTTLHRRFKDYKEHTDEEFAAMVARLAEVEETERAVKVSAATGGGRLARLTPGTCGRPPSDALSTAKATRRESTQSGGSRPCACNSVPTVPGSINSTSLLHPARRPPPPPRVLPPSYRHTHRDERRPLHDPRSRNARLIPHRPAARADAPQPAATMKLHYIGVNDPPASLAPLPSPSFTACRHVALVGRTPSLTTGRARAARTTDHPQRRQASARNLRREGAQCLLALHPQQVGPRPPPPPPCPRQLARRRPTSRHGTPALTTVAERTKPGQRQDVEEQGTPVPAAGLGDYTFHAYGRTEGVCGIIISDHQYPALVAHQLLSKCVDEFLSKHPRSSWATGQPQLPMPELRDYLTKYQDPQQADSIMKIQKELDETKIVLHKTIESVLQRGEKIDDLVAKSDGLSSQSKMFYRASDPVHGPLSLILPLPSPSACVTCHLTACRASQEAELVLCVDVAEPRLLSAFMLGVGRGGCWFGPRLAARGLGTILSGAGAFIHPSTKYDASPFS</sequence>
<dbReference type="Proteomes" id="UP001287286">
    <property type="component" value="Unassembled WGS sequence"/>
</dbReference>
<dbReference type="InterPro" id="IPR045848">
    <property type="entry name" value="R-SNARE_YKT6"/>
</dbReference>
<evidence type="ECO:0000259" key="11">
    <source>
        <dbReference type="PROSITE" id="PS50859"/>
    </source>
</evidence>
<organism evidence="14 15">
    <name type="scientific">Purpureocillium lilacinum</name>
    <name type="common">Paecilomyces lilacinus</name>
    <dbReference type="NCBI Taxonomy" id="33203"/>
    <lineage>
        <taxon>Eukaryota</taxon>
        <taxon>Fungi</taxon>
        <taxon>Dikarya</taxon>
        <taxon>Ascomycota</taxon>
        <taxon>Pezizomycotina</taxon>
        <taxon>Sordariomycetes</taxon>
        <taxon>Hypocreomycetidae</taxon>
        <taxon>Hypocreales</taxon>
        <taxon>Ophiocordycipitaceae</taxon>
        <taxon>Purpureocillium</taxon>
    </lineage>
</organism>
<evidence type="ECO:0000259" key="12">
    <source>
        <dbReference type="PROSITE" id="PS50892"/>
    </source>
</evidence>
<comment type="subcellular location">
    <subcellularLocation>
        <location evidence="1">Endomembrane system</location>
    </subcellularLocation>
</comment>
<dbReference type="InterPro" id="IPR042855">
    <property type="entry name" value="V_SNARE_CC"/>
</dbReference>
<dbReference type="NCBIfam" id="TIGR02487">
    <property type="entry name" value="NrdD"/>
    <property type="match status" value="1"/>
</dbReference>
<dbReference type="SUPFAM" id="SSF64356">
    <property type="entry name" value="SNARE-like"/>
    <property type="match status" value="1"/>
</dbReference>
<evidence type="ECO:0000256" key="7">
    <source>
        <dbReference type="ARBA" id="ARBA00023128"/>
    </source>
</evidence>
<dbReference type="PANTHER" id="PTHR21075:SF0">
    <property type="entry name" value="ANAEROBIC RIBONUCLEOSIDE-TRIPHOSPHATE REDUCTASE"/>
    <property type="match status" value="1"/>
</dbReference>
<feature type="compositionally biased region" description="Basic and acidic residues" evidence="10">
    <location>
        <begin position="933"/>
        <end position="945"/>
    </location>
</feature>
<dbReference type="SMART" id="SM00729">
    <property type="entry name" value="Elp3"/>
    <property type="match status" value="1"/>
</dbReference>
<protein>
    <submittedName>
        <fullName evidence="14">Uncharacterized protein</fullName>
    </submittedName>
</protein>
<evidence type="ECO:0000256" key="8">
    <source>
        <dbReference type="ARBA" id="ARBA00023136"/>
    </source>
</evidence>
<evidence type="ECO:0000256" key="10">
    <source>
        <dbReference type="SAM" id="MobiDB-lite"/>
    </source>
</evidence>
<feature type="domain" description="V-SNARE coiled-coil homology" evidence="12">
    <location>
        <begin position="1176"/>
        <end position="1236"/>
    </location>
</feature>
<dbReference type="SFLD" id="SFLDS00029">
    <property type="entry name" value="Radical_SAM"/>
    <property type="match status" value="1"/>
</dbReference>
<keyword evidence="15" id="KW-1185">Reference proteome</keyword>
<keyword evidence="8" id="KW-0472">Membrane</keyword>
<dbReference type="InterPro" id="IPR010908">
    <property type="entry name" value="Longin_dom"/>
</dbReference>
<dbReference type="CDD" id="cd01335">
    <property type="entry name" value="Radical_SAM"/>
    <property type="match status" value="1"/>
</dbReference>
<dbReference type="NCBIfam" id="NF006126">
    <property type="entry name" value="PRK08270.1"/>
    <property type="match status" value="1"/>
</dbReference>
<evidence type="ECO:0000256" key="9">
    <source>
        <dbReference type="PROSITE-ProRule" id="PRU00290"/>
    </source>
</evidence>
<dbReference type="SMART" id="SM01270">
    <property type="entry name" value="Longin"/>
    <property type="match status" value="1"/>
</dbReference>
<dbReference type="InterPro" id="IPR013785">
    <property type="entry name" value="Aldolase_TIM"/>
</dbReference>
<keyword evidence="6" id="KW-0411">Iron-sulfur</keyword>
<comment type="similarity">
    <text evidence="2">Belongs to the synaptobrevin family.</text>
</comment>
<dbReference type="Pfam" id="PF13774">
    <property type="entry name" value="Longin"/>
    <property type="match status" value="1"/>
</dbReference>
<dbReference type="Gene3D" id="3.30.450.50">
    <property type="entry name" value="Longin domain"/>
    <property type="match status" value="1"/>
</dbReference>
<dbReference type="InterPro" id="IPR012833">
    <property type="entry name" value="NrdD"/>
</dbReference>
<reference evidence="14 15" key="1">
    <citation type="journal article" date="2024" name="Microbiol. Resour. Announc.">
        <title>Genome annotations for the ascomycete fungi Trichoderma harzianum, Trichoderma aggressivum, and Purpureocillium lilacinum.</title>
        <authorList>
            <person name="Beijen E.P.W."/>
            <person name="Ohm R.A."/>
        </authorList>
    </citation>
    <scope>NUCLEOTIDE SEQUENCE [LARGE SCALE GENOMIC DNA]</scope>
    <source>
        <strain evidence="14 15">CBS 150709</strain>
    </source>
</reference>
<keyword evidence="9" id="KW-0175">Coiled coil</keyword>
<keyword evidence="5" id="KW-0408">Iron</keyword>
<dbReference type="CDD" id="cd01675">
    <property type="entry name" value="RNR_III"/>
    <property type="match status" value="1"/>
</dbReference>
<keyword evidence="3" id="KW-0949">S-adenosyl-L-methionine</keyword>
<dbReference type="InterPro" id="IPR058240">
    <property type="entry name" value="rSAM_sf"/>
</dbReference>
<dbReference type="CDD" id="cd14824">
    <property type="entry name" value="Longin"/>
    <property type="match status" value="1"/>
</dbReference>
<dbReference type="Gene3D" id="1.20.5.110">
    <property type="match status" value="1"/>
</dbReference>
<dbReference type="SUPFAM" id="SSF58038">
    <property type="entry name" value="SNARE fusion complex"/>
    <property type="match status" value="1"/>
</dbReference>
<proteinExistence type="inferred from homology"/>
<evidence type="ECO:0000259" key="13">
    <source>
        <dbReference type="PROSITE" id="PS51918"/>
    </source>
</evidence>
<dbReference type="Pfam" id="PF00957">
    <property type="entry name" value="Synaptobrevin"/>
    <property type="match status" value="1"/>
</dbReference>
<dbReference type="PROSITE" id="PS50892">
    <property type="entry name" value="V_SNARE"/>
    <property type="match status" value="1"/>
</dbReference>
<dbReference type="CDD" id="cd15867">
    <property type="entry name" value="R-SNARE_YKT6"/>
    <property type="match status" value="1"/>
</dbReference>
<evidence type="ECO:0000313" key="14">
    <source>
        <dbReference type="EMBL" id="KAK4081876.1"/>
    </source>
</evidence>
<dbReference type="Pfam" id="PF04055">
    <property type="entry name" value="Radical_SAM"/>
    <property type="match status" value="1"/>
</dbReference>
<feature type="region of interest" description="Disordered" evidence="10">
    <location>
        <begin position="1006"/>
        <end position="1028"/>
    </location>
</feature>
<feature type="region of interest" description="Disordered" evidence="10">
    <location>
        <begin position="857"/>
        <end position="946"/>
    </location>
</feature>
<dbReference type="NCBIfam" id="TIGR02495">
    <property type="entry name" value="NrdG2"/>
    <property type="match status" value="1"/>
</dbReference>
<gene>
    <name evidence="14" type="ORF">Purlil1_11563</name>
</gene>
<evidence type="ECO:0000256" key="2">
    <source>
        <dbReference type="ARBA" id="ARBA00008025"/>
    </source>
</evidence>
<evidence type="ECO:0000256" key="5">
    <source>
        <dbReference type="ARBA" id="ARBA00023004"/>
    </source>
</evidence>
<evidence type="ECO:0000256" key="6">
    <source>
        <dbReference type="ARBA" id="ARBA00023014"/>
    </source>
</evidence>
<evidence type="ECO:0000256" key="1">
    <source>
        <dbReference type="ARBA" id="ARBA00004308"/>
    </source>
</evidence>
<feature type="compositionally biased region" description="Pro residues" evidence="10">
    <location>
        <begin position="1047"/>
        <end position="1056"/>
    </location>
</feature>
<dbReference type="Gene3D" id="3.20.20.70">
    <property type="entry name" value="Aldolase class I"/>
    <property type="match status" value="1"/>
</dbReference>
<dbReference type="PANTHER" id="PTHR21075">
    <property type="entry name" value="ANAEROBIC RIBONUCLEOSIDE-TRIPHOSPHATE REDUCTASE"/>
    <property type="match status" value="1"/>
</dbReference>
<feature type="region of interest" description="Disordered" evidence="10">
    <location>
        <begin position="1042"/>
        <end position="1095"/>
    </location>
</feature>
<dbReference type="PROSITE" id="PS51918">
    <property type="entry name" value="RADICAL_SAM"/>
    <property type="match status" value="1"/>
</dbReference>
<dbReference type="Pfam" id="PF13597">
    <property type="entry name" value="NRDD"/>
    <property type="match status" value="1"/>
</dbReference>
<evidence type="ECO:0000256" key="4">
    <source>
        <dbReference type="ARBA" id="ARBA00022723"/>
    </source>
</evidence>
<keyword evidence="7" id="KW-0496">Mitochondrion</keyword>
<dbReference type="PROSITE" id="PS50859">
    <property type="entry name" value="LONGIN"/>
    <property type="match status" value="1"/>
</dbReference>
<dbReference type="InterPro" id="IPR012840">
    <property type="entry name" value="NrdG2"/>
</dbReference>